<sequence length="531" mass="54904">MLLTSQSGPARPGADRPGPATRTRPDLCPGVARPWIAEDGALVRLRLVGGALPAARLRALLAVAERWGDGAVHLTTRANLQVRALPHSDGRLPPEVVAALEATGLLPSRTAELVRNVVVSPLTGLVGGRADLRPVAAALDEGLRSDPVLAGLSARTLVVLDDGRGDVVDRACDLGVVALSATHGQLRVGSGWGRVVPLTGPRGAAAALLDLARELVAARGQGPDAPWHVEELEAPLPSDVAAAPHPDLPTPSGPLPPGPVAGAPGLRHLVVPDGRLDTAYVDGWGLADDADLVVTPWRGVVAPAPARDAGPRALRAPQARYDYVRSGRAIYDDSFATIRRETRLAHLPADAEKVAVRMVHGTGQTDLVDDLVVHPRLVSAARAALRAGAPVLTDAHMVASGVTRARLPRDNEVVCTLRDPRVPALAAQWGTTRSAAALGLWGERLDGAVVAIGNAPTALFHLLEMLLDGAPRPAAVVGCPVGFIGAAESKEALAGFAADHGIDVPFLTVRGRRGGSAMTASALNALAQEAE</sequence>
<dbReference type="InterPro" id="IPR003722">
    <property type="entry name" value="Cbl_synth_CobH/CbiC"/>
</dbReference>
<keyword evidence="12" id="KW-1185">Reference proteome</keyword>
<comment type="caution">
    <text evidence="11">The sequence shown here is derived from an EMBL/GenBank/DDBJ whole genome shotgun (WGS) entry which is preliminary data.</text>
</comment>
<dbReference type="SUPFAM" id="SSF55124">
    <property type="entry name" value="Nitrite/Sulfite reductase N-terminal domain-like"/>
    <property type="match status" value="1"/>
</dbReference>
<evidence type="ECO:0000256" key="1">
    <source>
        <dbReference type="ARBA" id="ARBA00004953"/>
    </source>
</evidence>
<comment type="similarity">
    <text evidence="2">Belongs to the CobH/CbiC family.</text>
</comment>
<dbReference type="InterPro" id="IPR036136">
    <property type="entry name" value="Nit/Sulf_reduc_fer-like_dom_sf"/>
</dbReference>
<dbReference type="GO" id="GO:0016491">
    <property type="term" value="F:oxidoreductase activity"/>
    <property type="evidence" value="ECO:0007669"/>
    <property type="project" value="InterPro"/>
</dbReference>
<feature type="domain" description="Nitrite/Sulfite reductase ferredoxin-like" evidence="10">
    <location>
        <begin position="42"/>
        <end position="87"/>
    </location>
</feature>
<dbReference type="PANTHER" id="PTHR43588">
    <property type="entry name" value="COBALT-PRECORRIN-8 METHYLMUTASE"/>
    <property type="match status" value="1"/>
</dbReference>
<dbReference type="GO" id="GO:0051536">
    <property type="term" value="F:iron-sulfur cluster binding"/>
    <property type="evidence" value="ECO:0007669"/>
    <property type="project" value="UniProtKB-KW"/>
</dbReference>
<evidence type="ECO:0000256" key="5">
    <source>
        <dbReference type="ARBA" id="ARBA00023004"/>
    </source>
</evidence>
<dbReference type="InterPro" id="IPR036588">
    <property type="entry name" value="CobH/CbiC_sf"/>
</dbReference>
<dbReference type="Gene3D" id="3.30.413.10">
    <property type="entry name" value="Sulfite Reductase Hemoprotein, domain 1"/>
    <property type="match status" value="1"/>
</dbReference>
<accession>A0A7Y9RU02</accession>
<evidence type="ECO:0000256" key="3">
    <source>
        <dbReference type="ARBA" id="ARBA00022573"/>
    </source>
</evidence>
<dbReference type="GO" id="GO:0009236">
    <property type="term" value="P:cobalamin biosynthetic process"/>
    <property type="evidence" value="ECO:0007669"/>
    <property type="project" value="UniProtKB-UniPathway"/>
</dbReference>
<evidence type="ECO:0000313" key="11">
    <source>
        <dbReference type="EMBL" id="NYG54527.1"/>
    </source>
</evidence>
<dbReference type="SUPFAM" id="SSF63965">
    <property type="entry name" value="Precorrin-8X methylmutase CbiC/CobH"/>
    <property type="match status" value="1"/>
</dbReference>
<evidence type="ECO:0000256" key="7">
    <source>
        <dbReference type="ARBA" id="ARBA00023235"/>
    </source>
</evidence>
<evidence type="ECO:0000256" key="8">
    <source>
        <dbReference type="SAM" id="MobiDB-lite"/>
    </source>
</evidence>
<evidence type="ECO:0000256" key="6">
    <source>
        <dbReference type="ARBA" id="ARBA00023014"/>
    </source>
</evidence>
<dbReference type="InterPro" id="IPR045854">
    <property type="entry name" value="NO2/SO3_Rdtase_4Fe4S_sf"/>
</dbReference>
<dbReference type="GO" id="GO:0046872">
    <property type="term" value="F:metal ion binding"/>
    <property type="evidence" value="ECO:0007669"/>
    <property type="project" value="UniProtKB-KW"/>
</dbReference>
<dbReference type="NCBIfam" id="NF006136">
    <property type="entry name" value="PRK08285.1"/>
    <property type="match status" value="1"/>
</dbReference>
<name>A0A7Y9RU02_9ACTN</name>
<evidence type="ECO:0000256" key="4">
    <source>
        <dbReference type="ARBA" id="ARBA00022723"/>
    </source>
</evidence>
<keyword evidence="7 11" id="KW-0413">Isomerase</keyword>
<dbReference type="GO" id="GO:0016993">
    <property type="term" value="F:precorrin-8X methylmutase activity"/>
    <property type="evidence" value="ECO:0007669"/>
    <property type="project" value="InterPro"/>
</dbReference>
<keyword evidence="3" id="KW-0169">Cobalamin biosynthesis</keyword>
<dbReference type="Pfam" id="PF02570">
    <property type="entry name" value="CbiC"/>
    <property type="match status" value="1"/>
</dbReference>
<evidence type="ECO:0000313" key="12">
    <source>
        <dbReference type="Proteomes" id="UP000544110"/>
    </source>
</evidence>
<dbReference type="InterPro" id="IPR005117">
    <property type="entry name" value="NiRdtase/SiRdtase_haem-b_fer"/>
</dbReference>
<reference evidence="11 12" key="1">
    <citation type="submission" date="2020-07" db="EMBL/GenBank/DDBJ databases">
        <title>Sequencing the genomes of 1000 actinobacteria strains.</title>
        <authorList>
            <person name="Klenk H.-P."/>
        </authorList>
    </citation>
    <scope>NUCLEOTIDE SEQUENCE [LARGE SCALE GENOMIC DNA]</scope>
    <source>
        <strain evidence="11 12">DSM 24552</strain>
    </source>
</reference>
<evidence type="ECO:0000259" key="9">
    <source>
        <dbReference type="Pfam" id="PF02570"/>
    </source>
</evidence>
<dbReference type="AlphaFoldDB" id="A0A7Y9RU02"/>
<feature type="compositionally biased region" description="Low complexity" evidence="8">
    <location>
        <begin position="8"/>
        <end position="22"/>
    </location>
</feature>
<protein>
    <submittedName>
        <fullName evidence="11">Precorrin isomerase</fullName>
    </submittedName>
</protein>
<evidence type="ECO:0000256" key="2">
    <source>
        <dbReference type="ARBA" id="ARBA00009774"/>
    </source>
</evidence>
<dbReference type="Proteomes" id="UP000544110">
    <property type="component" value="Unassembled WGS sequence"/>
</dbReference>
<keyword evidence="6" id="KW-0411">Iron-sulfur</keyword>
<dbReference type="Pfam" id="PF03460">
    <property type="entry name" value="NIR_SIR_ferr"/>
    <property type="match status" value="1"/>
</dbReference>
<comment type="pathway">
    <text evidence="1">Cofactor biosynthesis; adenosylcobalamin biosynthesis.</text>
</comment>
<organism evidence="11 12">
    <name type="scientific">Nocardioides perillae</name>
    <dbReference type="NCBI Taxonomy" id="1119534"/>
    <lineage>
        <taxon>Bacteria</taxon>
        <taxon>Bacillati</taxon>
        <taxon>Actinomycetota</taxon>
        <taxon>Actinomycetes</taxon>
        <taxon>Propionibacteriales</taxon>
        <taxon>Nocardioidaceae</taxon>
        <taxon>Nocardioides</taxon>
    </lineage>
</organism>
<gene>
    <name evidence="11" type="ORF">BJ989_000831</name>
</gene>
<proteinExistence type="inferred from homology"/>
<dbReference type="Gene3D" id="3.40.50.10230">
    <property type="entry name" value="Cobalamin biosynthesis CobH/CbiC, precorrin-8X methylmutase"/>
    <property type="match status" value="1"/>
</dbReference>
<keyword evidence="4" id="KW-0479">Metal-binding</keyword>
<dbReference type="Gene3D" id="3.90.480.10">
    <property type="entry name" value="Sulfite Reductase Hemoprotein,Domain 2"/>
    <property type="match status" value="1"/>
</dbReference>
<keyword evidence="5" id="KW-0408">Iron</keyword>
<dbReference type="UniPathway" id="UPA00148"/>
<evidence type="ECO:0000259" key="10">
    <source>
        <dbReference type="Pfam" id="PF03460"/>
    </source>
</evidence>
<dbReference type="EMBL" id="JACCAC010000001">
    <property type="protein sequence ID" value="NYG54527.1"/>
    <property type="molecule type" value="Genomic_DNA"/>
</dbReference>
<dbReference type="PANTHER" id="PTHR43588:SF1">
    <property type="entry name" value="COBALT-PRECORRIN-8 METHYLMUTASE"/>
    <property type="match status" value="1"/>
</dbReference>
<feature type="region of interest" description="Disordered" evidence="8">
    <location>
        <begin position="1"/>
        <end position="28"/>
    </location>
</feature>
<feature type="domain" description="Cobalamin biosynthesis precorrin-8X methylmutase CobH/CbiC" evidence="9">
    <location>
        <begin position="330"/>
        <end position="528"/>
    </location>
</feature>